<organism evidence="1">
    <name type="scientific">Rhizophagus irregularis (strain DAOM 181602 / DAOM 197198 / MUCL 43194)</name>
    <name type="common">Arbuscular mycorrhizal fungus</name>
    <name type="synonym">Glomus intraradices</name>
    <dbReference type="NCBI Taxonomy" id="747089"/>
    <lineage>
        <taxon>Eukaryota</taxon>
        <taxon>Fungi</taxon>
        <taxon>Fungi incertae sedis</taxon>
        <taxon>Mucoromycota</taxon>
        <taxon>Glomeromycotina</taxon>
        <taxon>Glomeromycetes</taxon>
        <taxon>Glomerales</taxon>
        <taxon>Glomeraceae</taxon>
        <taxon>Rhizophagus</taxon>
    </lineage>
</organism>
<evidence type="ECO:0000313" key="1">
    <source>
        <dbReference type="EMBL" id="ESA23138.1"/>
    </source>
</evidence>
<protein>
    <submittedName>
        <fullName evidence="1">Uncharacterized protein</fullName>
    </submittedName>
</protein>
<reference evidence="1" key="1">
    <citation type="submission" date="2013-07" db="EMBL/GenBank/DDBJ databases">
        <title>The genome of an arbuscular mycorrhizal fungus provides insights into the evolution of the oldest plant symbiosis.</title>
        <authorList>
            <consortium name="DOE Joint Genome Institute"/>
            <person name="Tisserant E."/>
            <person name="Malbreil M."/>
            <person name="Kuo A."/>
            <person name="Kohler A."/>
            <person name="Symeonidi A."/>
            <person name="Balestrini R."/>
            <person name="Charron P."/>
            <person name="Duensing N."/>
            <person name="Frei-dit-Frey N."/>
            <person name="Gianinazzi-Pearson V."/>
            <person name="Gilbert B."/>
            <person name="Handa Y."/>
            <person name="Hijri M."/>
            <person name="Kaul R."/>
            <person name="Kawaguchi M."/>
            <person name="Krajinski F."/>
            <person name="Lammers P."/>
            <person name="Lapierre D."/>
            <person name="Masclaux F.G."/>
            <person name="Murat C."/>
            <person name="Morin E."/>
            <person name="Ndikumana S."/>
            <person name="Pagni M."/>
            <person name="Petitpierre D."/>
            <person name="Requena N."/>
            <person name="Rosikiewicz P."/>
            <person name="Riley R."/>
            <person name="Saito K."/>
            <person name="San Clemente H."/>
            <person name="Shapiro H."/>
            <person name="van Tuinen D."/>
            <person name="Becard G."/>
            <person name="Bonfante P."/>
            <person name="Paszkowski U."/>
            <person name="Shachar-Hill Y."/>
            <person name="Young J.P."/>
            <person name="Sanders I.R."/>
            <person name="Henrissat B."/>
            <person name="Rensing S.A."/>
            <person name="Grigoriev I.V."/>
            <person name="Corradi N."/>
            <person name="Roux C."/>
            <person name="Martin F."/>
        </authorList>
    </citation>
    <scope>NUCLEOTIDE SEQUENCE</scope>
    <source>
        <strain evidence="1">DAOM 197198</strain>
    </source>
</reference>
<feature type="non-terminal residue" evidence="1">
    <location>
        <position position="1"/>
    </location>
</feature>
<dbReference type="AlphaFoldDB" id="U9UX60"/>
<accession>U9UX60</accession>
<dbReference type="HOGENOM" id="CLU_2612635_0_0_1"/>
<dbReference type="EMBL" id="KI275000">
    <property type="protein sequence ID" value="ESA23138.1"/>
    <property type="molecule type" value="Genomic_DNA"/>
</dbReference>
<name>U9UX60_RHIID</name>
<gene>
    <name evidence="1" type="ORF">GLOINDRAFT_342339</name>
</gene>
<sequence>AKREARKQTRQNIIGIKYFHVILVVATSSSEESDHLQDPDYLSNSLSSHSSKCSFIKSGFLSGYRHDLNTTKWYPSLAN</sequence>
<proteinExistence type="predicted"/>